<dbReference type="GO" id="GO:0016812">
    <property type="term" value="F:hydrolase activity, acting on carbon-nitrogen (but not peptide) bonds, in cyclic amides"/>
    <property type="evidence" value="ECO:0007669"/>
    <property type="project" value="TreeGrafter"/>
</dbReference>
<dbReference type="Proteomes" id="UP000659047">
    <property type="component" value="Unassembled WGS sequence"/>
</dbReference>
<dbReference type="InterPro" id="IPR013108">
    <property type="entry name" value="Amidohydro_3"/>
</dbReference>
<dbReference type="PANTHER" id="PTHR11647:SF1">
    <property type="entry name" value="COLLAPSIN RESPONSE MEDIATOR PROTEIN"/>
    <property type="match status" value="1"/>
</dbReference>
<dbReference type="RefSeq" id="WP_238713922.1">
    <property type="nucleotide sequence ID" value="NZ_JAEPBH010000024.1"/>
</dbReference>
<protein>
    <submittedName>
        <fullName evidence="2">D-aminoacylase</fullName>
    </submittedName>
</protein>
<name>A0A8K0V7Q6_9ENTR</name>
<dbReference type="GO" id="GO:0016811">
    <property type="term" value="F:hydrolase activity, acting on carbon-nitrogen (but not peptide) bonds, in linear amides"/>
    <property type="evidence" value="ECO:0007669"/>
    <property type="project" value="InterPro"/>
</dbReference>
<dbReference type="Gene3D" id="3.20.20.140">
    <property type="entry name" value="Metal-dependent hydrolases"/>
    <property type="match status" value="1"/>
</dbReference>
<accession>A0A8K0V7Q6</accession>
<keyword evidence="3" id="KW-1185">Reference proteome</keyword>
<reference evidence="2" key="1">
    <citation type="submission" date="2021-01" db="EMBL/GenBank/DDBJ databases">
        <title>Intestinitalea alba gen. nov., sp. nov., a novel genus of the family Enterobacteriaceae, isolated from the gut of the plastic-eating mealworm Tenebrio molitor L.</title>
        <authorList>
            <person name="Yang Y."/>
        </authorList>
    </citation>
    <scope>NUCLEOTIDE SEQUENCE</scope>
    <source>
        <strain evidence="2">BIT-L3</strain>
    </source>
</reference>
<dbReference type="EMBL" id="JAEPBH010000024">
    <property type="protein sequence ID" value="MBK4715705.1"/>
    <property type="molecule type" value="Genomic_DNA"/>
</dbReference>
<dbReference type="Gene3D" id="3.30.1490.130">
    <property type="entry name" value="D-aminoacylase. Domain 3"/>
    <property type="match status" value="1"/>
</dbReference>
<dbReference type="AlphaFoldDB" id="A0A8K0V7Q6"/>
<dbReference type="Pfam" id="PF07969">
    <property type="entry name" value="Amidohydro_3"/>
    <property type="match status" value="1"/>
</dbReference>
<dbReference type="GO" id="GO:0005829">
    <property type="term" value="C:cytosol"/>
    <property type="evidence" value="ECO:0007669"/>
    <property type="project" value="TreeGrafter"/>
</dbReference>
<evidence type="ECO:0000313" key="3">
    <source>
        <dbReference type="Proteomes" id="UP000659047"/>
    </source>
</evidence>
<organism evidence="2 3">
    <name type="scientific">Tenebrionibacter intestinalis</name>
    <dbReference type="NCBI Taxonomy" id="2799638"/>
    <lineage>
        <taxon>Bacteria</taxon>
        <taxon>Pseudomonadati</taxon>
        <taxon>Pseudomonadota</taxon>
        <taxon>Gammaproteobacteria</taxon>
        <taxon>Enterobacterales</taxon>
        <taxon>Enterobacteriaceae</taxon>
        <taxon>Tenebrionibacter/Tenebrionicola group</taxon>
        <taxon>Tenebrionibacter</taxon>
    </lineage>
</organism>
<gene>
    <name evidence="2" type="ORF">JJB97_10250</name>
</gene>
<dbReference type="SUPFAM" id="SSF51338">
    <property type="entry name" value="Composite domain of metallo-dependent hydrolases"/>
    <property type="match status" value="1"/>
</dbReference>
<comment type="caution">
    <text evidence="2">The sequence shown here is derived from an EMBL/GenBank/DDBJ whole genome shotgun (WGS) entry which is preliminary data.</text>
</comment>
<proteinExistence type="predicted"/>
<dbReference type="CDD" id="cd01297">
    <property type="entry name" value="D-aminoacylase"/>
    <property type="match status" value="1"/>
</dbReference>
<dbReference type="SUPFAM" id="SSF51556">
    <property type="entry name" value="Metallo-dependent hydrolases"/>
    <property type="match status" value="1"/>
</dbReference>
<dbReference type="InterPro" id="IPR032466">
    <property type="entry name" value="Metal_Hydrolase"/>
</dbReference>
<dbReference type="InterPro" id="IPR023100">
    <property type="entry name" value="D-aminoacylase_insert_dom_sf"/>
</dbReference>
<sequence length="479" mass="53075">MKMDWLFKNATVIDGSGNAAYHADVAVEGNRIVRIAPTIHDVAENTVDCQGRVLSPGFIDVHTHDDLVVLRRPDYIEKTSQGVTSIIVGNCGISAACAVLKDEVPDPINLLGELNEFHYPDVARYREQINTVTPSVNVATLIGHTTLRNNCVESLLEPASEANIRTMRDALRLALEQGALGLSTGLSYGNAVNASTEEICALAELLAEHQGIYTTHMRTEYDGIIDAMLEAFHVGRHGRVPVQISHHKCAGAKNWGRTTQTLALIEKYQQHQEINCDVYPYRAGSSNLDLKQVTEDYDILITWSTPHPEMAGKTLQAIAAEWGTDVHCAAARLQPAGAIYFQMHEEDVRRVLQHPSSMVGSDGLPCDPNPHPRLWGTFPRVLGYYSRDEKLFPLTTAIHKMTGMSAWRFGLEKRGLIREGNFADLVIFDPQNINETGTFQNPKQTADGIEHVFVNGVLTWSQQQMTGLRAGKFLSRKEQ</sequence>
<dbReference type="Gene3D" id="2.30.40.10">
    <property type="entry name" value="Urease, subunit C, domain 1"/>
    <property type="match status" value="1"/>
</dbReference>
<dbReference type="InterPro" id="IPR050378">
    <property type="entry name" value="Metallo-dep_Hydrolases_sf"/>
</dbReference>
<evidence type="ECO:0000313" key="2">
    <source>
        <dbReference type="EMBL" id="MBK4715705.1"/>
    </source>
</evidence>
<dbReference type="InterPro" id="IPR011059">
    <property type="entry name" value="Metal-dep_hydrolase_composite"/>
</dbReference>
<evidence type="ECO:0000259" key="1">
    <source>
        <dbReference type="Pfam" id="PF07969"/>
    </source>
</evidence>
<feature type="domain" description="Amidohydrolase 3" evidence="1">
    <location>
        <begin position="46"/>
        <end position="457"/>
    </location>
</feature>
<dbReference type="PANTHER" id="PTHR11647">
    <property type="entry name" value="HYDRANTOINASE/DIHYDROPYRIMIDINASE FAMILY MEMBER"/>
    <property type="match status" value="1"/>
</dbReference>